<sequence length="67" mass="7338">MRTTVADILPMFLLPGLTLGHGAHHWPSGYADERQLYSGQTPRDQTDFTIAIPEDLGGAVCRARCLV</sequence>
<comment type="caution">
    <text evidence="2">The sequence shown here is derived from an EMBL/GenBank/DDBJ whole genome shotgun (WGS) entry which is preliminary data.</text>
</comment>
<protein>
    <submittedName>
        <fullName evidence="2">Uncharacterized protein</fullName>
    </submittedName>
</protein>
<accession>A0ABY0H5G4</accession>
<evidence type="ECO:0000313" key="3">
    <source>
        <dbReference type="Proteomes" id="UP000294003"/>
    </source>
</evidence>
<keyword evidence="3" id="KW-1185">Reference proteome</keyword>
<name>A0ABY0H5G4_9PEZI</name>
<evidence type="ECO:0000256" key="1">
    <source>
        <dbReference type="SAM" id="SignalP"/>
    </source>
</evidence>
<keyword evidence="1" id="KW-0732">Signal</keyword>
<organism evidence="2 3">
    <name type="scientific">Monosporascus cannonballus</name>
    <dbReference type="NCBI Taxonomy" id="155416"/>
    <lineage>
        <taxon>Eukaryota</taxon>
        <taxon>Fungi</taxon>
        <taxon>Dikarya</taxon>
        <taxon>Ascomycota</taxon>
        <taxon>Pezizomycotina</taxon>
        <taxon>Sordariomycetes</taxon>
        <taxon>Xylariomycetidae</taxon>
        <taxon>Xylariales</taxon>
        <taxon>Xylariales incertae sedis</taxon>
        <taxon>Monosporascus</taxon>
    </lineage>
</organism>
<proteinExistence type="predicted"/>
<reference evidence="2 3" key="1">
    <citation type="submission" date="2018-06" db="EMBL/GenBank/DDBJ databases">
        <title>Complete Genomes of Monosporascus.</title>
        <authorList>
            <person name="Robinson A.J."/>
            <person name="Natvig D.O."/>
        </authorList>
    </citation>
    <scope>NUCLEOTIDE SEQUENCE [LARGE SCALE GENOMIC DNA]</scope>
    <source>
        <strain evidence="2 3">CBS 609.92</strain>
    </source>
</reference>
<feature type="signal peptide" evidence="1">
    <location>
        <begin position="1"/>
        <end position="20"/>
    </location>
</feature>
<dbReference type="EMBL" id="QJNS01000224">
    <property type="protein sequence ID" value="RYO82182.1"/>
    <property type="molecule type" value="Genomic_DNA"/>
</dbReference>
<dbReference type="Proteomes" id="UP000294003">
    <property type="component" value="Unassembled WGS sequence"/>
</dbReference>
<evidence type="ECO:0000313" key="2">
    <source>
        <dbReference type="EMBL" id="RYO82182.1"/>
    </source>
</evidence>
<gene>
    <name evidence="2" type="ORF">DL762_006755</name>
</gene>
<feature type="chain" id="PRO_5047232152" evidence="1">
    <location>
        <begin position="21"/>
        <end position="67"/>
    </location>
</feature>